<feature type="signal peptide" evidence="1">
    <location>
        <begin position="1"/>
        <end position="21"/>
    </location>
</feature>
<gene>
    <name evidence="2" type="ORF">H8R27_03345</name>
</gene>
<comment type="caution">
    <text evidence="2">The sequence shown here is derived from an EMBL/GenBank/DDBJ whole genome shotgun (WGS) entry which is preliminary data.</text>
</comment>
<evidence type="ECO:0000313" key="2">
    <source>
        <dbReference type="EMBL" id="MBC5833910.1"/>
    </source>
</evidence>
<accession>A0ABR7IVU5</accession>
<evidence type="ECO:0000256" key="1">
    <source>
        <dbReference type="SAM" id="SignalP"/>
    </source>
</evidence>
<organism evidence="2 3">
    <name type="scientific">Flavobacterium bernardetii</name>
    <dbReference type="NCBI Taxonomy" id="2813823"/>
    <lineage>
        <taxon>Bacteria</taxon>
        <taxon>Pseudomonadati</taxon>
        <taxon>Bacteroidota</taxon>
        <taxon>Flavobacteriia</taxon>
        <taxon>Flavobacteriales</taxon>
        <taxon>Flavobacteriaceae</taxon>
        <taxon>Flavobacterium</taxon>
    </lineage>
</organism>
<reference evidence="2 3" key="1">
    <citation type="submission" date="2020-08" db="EMBL/GenBank/DDBJ databases">
        <title>Description of novel Flavobacterium F-408 isolate.</title>
        <authorList>
            <person name="Saticioglu I.B."/>
            <person name="Duman M."/>
            <person name="Altun S."/>
        </authorList>
    </citation>
    <scope>NUCLEOTIDE SEQUENCE [LARGE SCALE GENOMIC DNA]</scope>
    <source>
        <strain evidence="2 3">F-408</strain>
    </source>
</reference>
<feature type="chain" id="PRO_5047248797" evidence="1">
    <location>
        <begin position="22"/>
        <end position="115"/>
    </location>
</feature>
<evidence type="ECO:0000313" key="3">
    <source>
        <dbReference type="Proteomes" id="UP000605990"/>
    </source>
</evidence>
<proteinExistence type="predicted"/>
<dbReference type="EMBL" id="JACRUN010000001">
    <property type="protein sequence ID" value="MBC5833910.1"/>
    <property type="molecule type" value="Genomic_DNA"/>
</dbReference>
<name>A0ABR7IVU5_9FLAO</name>
<keyword evidence="3" id="KW-1185">Reference proteome</keyword>
<dbReference type="Proteomes" id="UP000605990">
    <property type="component" value="Unassembled WGS sequence"/>
</dbReference>
<sequence>MKKIINLVLVVLLLTTFNVSANNVISFEEDLPKAVKVMSEMIKKNLENFEFENEALVDVVFTVNSDNELVILNVKTNDSEIKEYIKSTLNSLKIEDANLNVGKNYSIKINFTKSN</sequence>
<keyword evidence="1" id="KW-0732">Signal</keyword>
<dbReference type="RefSeq" id="WP_166125137.1">
    <property type="nucleotide sequence ID" value="NZ_JAANOQ010000001.1"/>
</dbReference>
<protein>
    <submittedName>
        <fullName evidence="2">Uncharacterized protein</fullName>
    </submittedName>
</protein>